<comment type="caution">
    <text evidence="2">The sequence shown here is derived from an EMBL/GenBank/DDBJ whole genome shotgun (WGS) entry which is preliminary data.</text>
</comment>
<evidence type="ECO:0000256" key="1">
    <source>
        <dbReference type="SAM" id="MobiDB-lite"/>
    </source>
</evidence>
<evidence type="ECO:0000313" key="3">
    <source>
        <dbReference type="Proteomes" id="UP000699042"/>
    </source>
</evidence>
<dbReference type="GO" id="GO:0005737">
    <property type="term" value="C:cytoplasm"/>
    <property type="evidence" value="ECO:0007669"/>
    <property type="project" value="InterPro"/>
</dbReference>
<dbReference type="Proteomes" id="UP000699042">
    <property type="component" value="Unassembled WGS sequence"/>
</dbReference>
<dbReference type="Gene3D" id="3.90.550.10">
    <property type="entry name" value="Spore Coat Polysaccharide Biosynthesis Protein SpsA, Chain A"/>
    <property type="match status" value="2"/>
</dbReference>
<evidence type="ECO:0000313" key="2">
    <source>
        <dbReference type="EMBL" id="KAG7046776.1"/>
    </source>
</evidence>
<sequence>MLIHIRMAYEGGLAWISGKKKSSTPFFFSRANQTRITSPNHSHPTLLRLKPFLTLTLTPHTMRLTRPSRFERLGSIQINELQRVIELDAGSGRSTSSSLTVSRDEFLAIESRMAIVVLCMNEEFRTIESVFSGIPHDCLIVLVSNSNRAQGGYNDRYETEVNILQNFCREADRFAIAVHQKDPGVADAFAAAGAPELVSDDDGLVHSGKGEGMLVGMAVAALMEREYVGFVDADNYIPGSINEYCKSYAAGFHLSRATAEHAMVRVSWSSKPKERNGRLMFDRRGRSSRVVNEWLNNLLQEFSGYGTDCITTGNAGEHAMTMSLALKLRMASGFAVEPYEYLYLLEQMGDLDHHHHQNHINHTRLDDDNNSDTLSDASSPISPSSMSQLLSPPASPVRLGSSSNSSSSSSSRSSSRNSSLGRNGSRQQHASVQIHQIETRNPHLHDNKGDEHVSDMRAQALHMLYHSPMTPAPMKAALRKWMEDEGVLAVGGEVPRERVYPALGELDMARLAGLLGGESVRRMVGGFP</sequence>
<dbReference type="InterPro" id="IPR012812">
    <property type="entry name" value="Osmo_MPG_synth"/>
</dbReference>
<proteinExistence type="predicted"/>
<dbReference type="Pfam" id="PF09488">
    <property type="entry name" value="Osmo_MPGsynth"/>
    <property type="match status" value="1"/>
</dbReference>
<accession>A0A9P7QZL3</accession>
<feature type="compositionally biased region" description="Low complexity" evidence="1">
    <location>
        <begin position="371"/>
        <end position="426"/>
    </location>
</feature>
<dbReference type="GO" id="GO:0050504">
    <property type="term" value="F:mannosyl-3-phosphoglycerate synthase activity"/>
    <property type="evidence" value="ECO:0007669"/>
    <property type="project" value="InterPro"/>
</dbReference>
<gene>
    <name evidence="2" type="ORF">JMJ77_014998</name>
</gene>
<dbReference type="InterPro" id="IPR029044">
    <property type="entry name" value="Nucleotide-diphossugar_trans"/>
</dbReference>
<dbReference type="GO" id="GO:0051479">
    <property type="term" value="P:mannosylglycerate biosynthetic process"/>
    <property type="evidence" value="ECO:0007669"/>
    <property type="project" value="InterPro"/>
</dbReference>
<dbReference type="EMBL" id="JAESDN010000008">
    <property type="protein sequence ID" value="KAG7046776.1"/>
    <property type="molecule type" value="Genomic_DNA"/>
</dbReference>
<keyword evidence="3" id="KW-1185">Reference proteome</keyword>
<organism evidence="2 3">
    <name type="scientific">Colletotrichum scovillei</name>
    <dbReference type="NCBI Taxonomy" id="1209932"/>
    <lineage>
        <taxon>Eukaryota</taxon>
        <taxon>Fungi</taxon>
        <taxon>Dikarya</taxon>
        <taxon>Ascomycota</taxon>
        <taxon>Pezizomycotina</taxon>
        <taxon>Sordariomycetes</taxon>
        <taxon>Hypocreomycetidae</taxon>
        <taxon>Glomerellales</taxon>
        <taxon>Glomerellaceae</taxon>
        <taxon>Colletotrichum</taxon>
        <taxon>Colletotrichum acutatum species complex</taxon>
    </lineage>
</organism>
<reference evidence="2" key="1">
    <citation type="submission" date="2021-05" db="EMBL/GenBank/DDBJ databases">
        <title>Comparative genomics of three Colletotrichum scovillei strains and genetic complementation revealed genes involved fungal growth and virulence on chili pepper.</title>
        <authorList>
            <person name="Hsieh D.-K."/>
            <person name="Chuang S.-C."/>
            <person name="Chen C.-Y."/>
            <person name="Chao Y.-T."/>
            <person name="Lu M.-Y.J."/>
            <person name="Lee M.-H."/>
            <person name="Shih M.-C."/>
        </authorList>
    </citation>
    <scope>NUCLEOTIDE SEQUENCE</scope>
    <source>
        <strain evidence="2">Coll-153</strain>
    </source>
</reference>
<feature type="region of interest" description="Disordered" evidence="1">
    <location>
        <begin position="361"/>
        <end position="431"/>
    </location>
</feature>
<name>A0A9P7QZL3_9PEZI</name>
<dbReference type="AlphaFoldDB" id="A0A9P7QZL3"/>
<protein>
    <submittedName>
        <fullName evidence="2">Mannosyl-3-phosphoglycerate synthase</fullName>
    </submittedName>
</protein>